<gene>
    <name evidence="1" type="primary">pht5_4</name>
    <name evidence="1" type="ORF">PIGHUM_01105</name>
</gene>
<accession>A0A3P4B1L8</accession>
<name>A0A3P4B1L8_9BURK</name>
<proteinExistence type="predicted"/>
<keyword evidence="2" id="KW-1185">Reference proteome</keyword>
<protein>
    <submittedName>
        <fullName evidence="1">4,5-dihydroxyphthalate decarboxylase</fullName>
        <ecNumber evidence="1">4.1.1.55</ecNumber>
    </submittedName>
</protein>
<keyword evidence="1" id="KW-0456">Lyase</keyword>
<dbReference type="SUPFAM" id="SSF53850">
    <property type="entry name" value="Periplasmic binding protein-like II"/>
    <property type="match status" value="1"/>
</dbReference>
<dbReference type="Proteomes" id="UP000277294">
    <property type="component" value="Unassembled WGS sequence"/>
</dbReference>
<dbReference type="EC" id="4.1.1.55" evidence="1"/>
<evidence type="ECO:0000313" key="2">
    <source>
        <dbReference type="Proteomes" id="UP000277294"/>
    </source>
</evidence>
<sequence>MERLKTVLGKHAQVAGVRALDEILPGAGFAFIDVKRMPDAYRDMVRTQPYDICEMAPVMYLMALERGAPLTALPLPMTRRFRHSGLKMRKGLALAGPRDLAGRKIGVRNYSVTAAVWTRGIFADDYGLDPGSVTWVTEEPENLEDLALPANVRRLPDGRKIVDAIDAGEIDVAFDGLAGAADARVEMVDVVSDASRAERQWFERTGIYPIHGVVVVRNEVLARHPGIEQALYGHFAQAKQSYLAGLDGIVEPSGDDRRYRRLREFMDDPLPYGFEENRASLLALIRYAHAQKLVGREADARNLFIDPRTGPSGRVAQWN</sequence>
<dbReference type="OrthoDB" id="8689594at2"/>
<organism evidence="1 2">
    <name type="scientific">Pigmentiphaga humi</name>
    <dbReference type="NCBI Taxonomy" id="2478468"/>
    <lineage>
        <taxon>Bacteria</taxon>
        <taxon>Pseudomonadati</taxon>
        <taxon>Pseudomonadota</taxon>
        <taxon>Betaproteobacteria</taxon>
        <taxon>Burkholderiales</taxon>
        <taxon>Alcaligenaceae</taxon>
        <taxon>Pigmentiphaga</taxon>
    </lineage>
</organism>
<dbReference type="GO" id="GO:0018796">
    <property type="term" value="F:4,5-dihydroxyphthalate decarboxylase activity"/>
    <property type="evidence" value="ECO:0007669"/>
    <property type="project" value="UniProtKB-EC"/>
</dbReference>
<dbReference type="Gene3D" id="3.40.190.10">
    <property type="entry name" value="Periplasmic binding protein-like II"/>
    <property type="match status" value="1"/>
</dbReference>
<dbReference type="RefSeq" id="WP_124078400.1">
    <property type="nucleotide sequence ID" value="NZ_UWPJ01000009.1"/>
</dbReference>
<dbReference type="AlphaFoldDB" id="A0A3P4B1L8"/>
<reference evidence="1 2" key="1">
    <citation type="submission" date="2018-10" db="EMBL/GenBank/DDBJ databases">
        <authorList>
            <person name="Criscuolo A."/>
        </authorList>
    </citation>
    <scope>NUCLEOTIDE SEQUENCE [LARGE SCALE GENOMIC DNA]</scope>
    <source>
        <strain evidence="1">DnA1</strain>
    </source>
</reference>
<dbReference type="EMBL" id="UWPJ01000009">
    <property type="protein sequence ID" value="VCU69045.1"/>
    <property type="molecule type" value="Genomic_DNA"/>
</dbReference>
<evidence type="ECO:0000313" key="1">
    <source>
        <dbReference type="EMBL" id="VCU69045.1"/>
    </source>
</evidence>